<comment type="caution">
    <text evidence="2">The sequence shown here is derived from an EMBL/GenBank/DDBJ whole genome shotgun (WGS) entry which is preliminary data.</text>
</comment>
<dbReference type="InterPro" id="IPR051604">
    <property type="entry name" value="Ergot_Alk_Oxidoreductase"/>
</dbReference>
<dbReference type="Gene3D" id="3.90.25.10">
    <property type="entry name" value="UDP-galactose 4-epimerase, domain 1"/>
    <property type="match status" value="1"/>
</dbReference>
<accession>A0A117IFK3</accession>
<name>A0A117IFK3_MYCFO</name>
<evidence type="ECO:0000313" key="2">
    <source>
        <dbReference type="EMBL" id="GAT04360.1"/>
    </source>
</evidence>
<evidence type="ECO:0000259" key="1">
    <source>
        <dbReference type="Pfam" id="PF13460"/>
    </source>
</evidence>
<protein>
    <submittedName>
        <fullName evidence="2">dTDP-glucose-46-dehydratase</fullName>
    </submittedName>
</protein>
<dbReference type="EMBL" id="BCSZ01000043">
    <property type="protein sequence ID" value="GAT04360.1"/>
    <property type="molecule type" value="Genomic_DNA"/>
</dbReference>
<dbReference type="InterPro" id="IPR016040">
    <property type="entry name" value="NAD(P)-bd_dom"/>
</dbReference>
<feature type="domain" description="NAD(P)-binding" evidence="1">
    <location>
        <begin position="7"/>
        <end position="169"/>
    </location>
</feature>
<organism evidence="2 3">
    <name type="scientific">Mycolicibacterium fortuitum subsp. acetamidolyticum</name>
    <dbReference type="NCBI Taxonomy" id="144550"/>
    <lineage>
        <taxon>Bacteria</taxon>
        <taxon>Bacillati</taxon>
        <taxon>Actinomycetota</taxon>
        <taxon>Actinomycetes</taxon>
        <taxon>Mycobacteriales</taxon>
        <taxon>Mycobacteriaceae</taxon>
        <taxon>Mycolicibacterium</taxon>
    </lineage>
</organism>
<dbReference type="Pfam" id="PF13460">
    <property type="entry name" value="NAD_binding_10"/>
    <property type="match status" value="1"/>
</dbReference>
<dbReference type="Gene3D" id="3.40.50.720">
    <property type="entry name" value="NAD(P)-binding Rossmann-like Domain"/>
    <property type="match status" value="1"/>
</dbReference>
<dbReference type="InterPro" id="IPR036291">
    <property type="entry name" value="NAD(P)-bd_dom_sf"/>
</dbReference>
<dbReference type="GeneID" id="93414045"/>
<sequence length="268" mass="28037">MTILVTGATGNIGRRVVDQLIRLGGSDIGDIRALTTNPAKAALPGSVTAITGYLGKPDTLAAAFDGVDCVYLAPFPATIGATLELMVQAGVQYVVALSGGAHWADHADAIAASGLAHTQLGPGEFCENFAMWGPQIKAGVVRDISPEHVESPVSMDDIARVAAHLLTAPRAPHLGRMYELTGPVALSRADIARQIGAGIGTPVEVRPCGRAEAEELLRPVMGDGARWYLDLFEGDLEPQAANDNVAQLTGTPAESIAQWAARNRNLFV</sequence>
<dbReference type="RefSeq" id="WP_038564539.1">
    <property type="nucleotide sequence ID" value="NZ_BCSZ01000043.1"/>
</dbReference>
<dbReference type="AlphaFoldDB" id="A0A117IFK3"/>
<evidence type="ECO:0000313" key="3">
    <source>
        <dbReference type="Proteomes" id="UP000069705"/>
    </source>
</evidence>
<reference evidence="2 3" key="1">
    <citation type="journal article" date="2016" name="Genome Announc.">
        <title>Draft Genome Sequences of Five Rapidly Growing Mycobacterium Species, M. thermoresistibile, M. fortuitum subsp. acetamidolyticum, M. canariasense, M. brisbanense, and M. novocastrense.</title>
        <authorList>
            <person name="Katahira K."/>
            <person name="Ogura Y."/>
            <person name="Gotoh Y."/>
            <person name="Hayashi T."/>
        </authorList>
    </citation>
    <scope>NUCLEOTIDE SEQUENCE [LARGE SCALE GENOMIC DNA]</scope>
    <source>
        <strain evidence="2 3">JCM6368</strain>
    </source>
</reference>
<dbReference type="PANTHER" id="PTHR43162:SF1">
    <property type="entry name" value="PRESTALK A DIFFERENTIATION PROTEIN A"/>
    <property type="match status" value="1"/>
</dbReference>
<dbReference type="SUPFAM" id="SSF51735">
    <property type="entry name" value="NAD(P)-binding Rossmann-fold domains"/>
    <property type="match status" value="1"/>
</dbReference>
<gene>
    <name evidence="2" type="ORF">RMCFA_4471</name>
</gene>
<dbReference type="Proteomes" id="UP000069705">
    <property type="component" value="Unassembled WGS sequence"/>
</dbReference>
<dbReference type="PANTHER" id="PTHR43162">
    <property type="match status" value="1"/>
</dbReference>
<proteinExistence type="predicted"/>
<reference evidence="3" key="2">
    <citation type="submission" date="2016-02" db="EMBL/GenBank/DDBJ databases">
        <title>Draft genome sequence of five rapidly growing Mycobacterium species.</title>
        <authorList>
            <person name="Katahira K."/>
            <person name="Gotou Y."/>
            <person name="Iida K."/>
            <person name="Ogura Y."/>
            <person name="Hayashi T."/>
        </authorList>
    </citation>
    <scope>NUCLEOTIDE SEQUENCE [LARGE SCALE GENOMIC DNA]</scope>
    <source>
        <strain evidence="3">JCM6368</strain>
    </source>
</reference>